<dbReference type="InterPro" id="IPR042070">
    <property type="entry name" value="PucR_C-HTH_sf"/>
</dbReference>
<organism evidence="3 4">
    <name type="scientific">Corynebacterium falsenii</name>
    <dbReference type="NCBI Taxonomy" id="108486"/>
    <lineage>
        <taxon>Bacteria</taxon>
        <taxon>Bacillati</taxon>
        <taxon>Actinomycetota</taxon>
        <taxon>Actinomycetes</taxon>
        <taxon>Mycobacteriales</taxon>
        <taxon>Corynebacteriaceae</taxon>
        <taxon>Corynebacterium</taxon>
    </lineage>
</organism>
<evidence type="ECO:0000313" key="4">
    <source>
        <dbReference type="Proteomes" id="UP000285278"/>
    </source>
</evidence>
<name>A0A418Q7D0_9CORY</name>
<dbReference type="InterPro" id="IPR051448">
    <property type="entry name" value="CdaR-like_regulators"/>
</dbReference>
<accession>A0A418Q7D0</accession>
<dbReference type="Gene3D" id="1.10.10.2840">
    <property type="entry name" value="PucR C-terminal helix-turn-helix domain"/>
    <property type="match status" value="1"/>
</dbReference>
<proteinExistence type="predicted"/>
<reference evidence="3 4" key="1">
    <citation type="submission" date="2018-09" db="EMBL/GenBank/DDBJ databases">
        <title>Optimization and identification of Corynebacterium falsenii FN1-14 from fish paste.</title>
        <authorList>
            <person name="Daroonpunt R."/>
            <person name="Tanasupawat S."/>
        </authorList>
    </citation>
    <scope>NUCLEOTIDE SEQUENCE [LARGE SCALE GENOMIC DNA]</scope>
    <source>
        <strain evidence="3 4">FN1-14</strain>
    </source>
</reference>
<dbReference type="AlphaFoldDB" id="A0A418Q7D0"/>
<dbReference type="Pfam" id="PF13556">
    <property type="entry name" value="HTH_30"/>
    <property type="match status" value="1"/>
</dbReference>
<keyword evidence="4" id="KW-1185">Reference proteome</keyword>
<dbReference type="PANTHER" id="PTHR33744">
    <property type="entry name" value="CARBOHYDRATE DIACID REGULATOR"/>
    <property type="match status" value="1"/>
</dbReference>
<comment type="caution">
    <text evidence="3">The sequence shown here is derived from an EMBL/GenBank/DDBJ whole genome shotgun (WGS) entry which is preliminary data.</text>
</comment>
<dbReference type="InterPro" id="IPR012914">
    <property type="entry name" value="PucR_dom"/>
</dbReference>
<dbReference type="PANTHER" id="PTHR33744:SF1">
    <property type="entry name" value="DNA-BINDING TRANSCRIPTIONAL ACTIVATOR ADER"/>
    <property type="match status" value="1"/>
</dbReference>
<dbReference type="Pfam" id="PF07905">
    <property type="entry name" value="PucR"/>
    <property type="match status" value="1"/>
</dbReference>
<gene>
    <name evidence="3" type="ORF">D3M95_06055</name>
</gene>
<dbReference type="RefSeq" id="WP_119664730.1">
    <property type="nucleotide sequence ID" value="NZ_QXJK01000005.1"/>
</dbReference>
<feature type="domain" description="PucR C-terminal helix-turn-helix" evidence="2">
    <location>
        <begin position="457"/>
        <end position="515"/>
    </location>
</feature>
<evidence type="ECO:0000259" key="1">
    <source>
        <dbReference type="Pfam" id="PF07905"/>
    </source>
</evidence>
<dbReference type="Proteomes" id="UP000285278">
    <property type="component" value="Unassembled WGS sequence"/>
</dbReference>
<evidence type="ECO:0000313" key="3">
    <source>
        <dbReference type="EMBL" id="RIX34869.1"/>
    </source>
</evidence>
<dbReference type="EMBL" id="QXJK01000005">
    <property type="protein sequence ID" value="RIX34869.1"/>
    <property type="molecule type" value="Genomic_DNA"/>
</dbReference>
<protein>
    <submittedName>
        <fullName evidence="3">PucR family transcriptional regulator</fullName>
    </submittedName>
</protein>
<dbReference type="OrthoDB" id="8450798at2"/>
<dbReference type="STRING" id="1451189.CFAL_06945"/>
<dbReference type="InterPro" id="IPR025736">
    <property type="entry name" value="PucR_C-HTH_dom"/>
</dbReference>
<feature type="domain" description="Purine catabolism PurC-like" evidence="1">
    <location>
        <begin position="16"/>
        <end position="128"/>
    </location>
</feature>
<evidence type="ECO:0000259" key="2">
    <source>
        <dbReference type="Pfam" id="PF13556"/>
    </source>
</evidence>
<sequence>MQLTVASLASRTDLGLTILSARDAALTTPIEWAHAIDRDDSDKWIAPGTLVLSSGYHMPEATDTDAIRSRIDALQSAGACALALDTGGRWARIPQVIVDHGEEMGFPIIAVAAEAPFSAVVRAVAENITSARVNRLSALLDQQGKVTTTLLRSGLRSGLKGAVDQVATYLDAAVVIVDNLGAVRASSVTGESLDKALVDKALVKPPYTRQVARSPINPHGIRMIQPLTGAVVGQGAIIVDSRRLLDETDRLLVSFLAAVVSLSQSRSLTVHRVEEKLRRQALRSVIQGITPAQENLELFDLAEESLVTGVYITGESVDLARLNSELLGLGVHFLTTQDAEEKLAAPGNDSPAIGCYAVHDGRADVPRALFNRLRTTYPRMRIGVGERTELRQAALSLTQAKAAAPPPSSRVRVRTIAELPTYEAIVETLSDSDAAQILTGGAFRTLQDYDAVHRTDLVAAASAYINTNGTFEAMARVLDVHRQTARARAQLIEEILDCSLEDPDLRAELWLAMRIANRSS</sequence>